<evidence type="ECO:0000256" key="3">
    <source>
        <dbReference type="ARBA" id="ARBA00022741"/>
    </source>
</evidence>
<dbReference type="Gene3D" id="3.30.930.10">
    <property type="entry name" value="Bira Bifunctional Protein, Domain 2"/>
    <property type="match status" value="1"/>
</dbReference>
<dbReference type="PANTHER" id="PTHR22594:SF5">
    <property type="entry name" value="ASPARTATE--TRNA LIGASE, MITOCHONDRIAL"/>
    <property type="match status" value="1"/>
</dbReference>
<dbReference type="NCBIfam" id="TIGR00459">
    <property type="entry name" value="aspS_bact"/>
    <property type="match status" value="1"/>
</dbReference>
<feature type="domain" description="Aminoacyl-transfer RNA synthetases class-II family profile" evidence="7">
    <location>
        <begin position="145"/>
        <end position="596"/>
    </location>
</feature>
<evidence type="ECO:0000256" key="4">
    <source>
        <dbReference type="ARBA" id="ARBA00022840"/>
    </source>
</evidence>
<keyword evidence="2" id="KW-0436">Ligase</keyword>
<dbReference type="GO" id="GO:0005739">
    <property type="term" value="C:mitochondrion"/>
    <property type="evidence" value="ECO:0007669"/>
    <property type="project" value="TreeGrafter"/>
</dbReference>
<dbReference type="InterPro" id="IPR045864">
    <property type="entry name" value="aa-tRNA-synth_II/BPL/LPL"/>
</dbReference>
<dbReference type="EMBL" id="SWFT01000146">
    <property type="protein sequence ID" value="KAA8898416.1"/>
    <property type="molecule type" value="Genomic_DNA"/>
</dbReference>
<keyword evidence="6" id="KW-0030">Aminoacyl-tRNA synthetase</keyword>
<reference evidence="8 9" key="1">
    <citation type="submission" date="2019-07" db="EMBL/GenBank/DDBJ databases">
        <title>Genome assembly of two rare yeast pathogens: Diutina rugosa and Trichomonascus ciferrii.</title>
        <authorList>
            <person name="Mixao V."/>
            <person name="Saus E."/>
            <person name="Hansen A."/>
            <person name="Lass-Flor C."/>
            <person name="Gabaldon T."/>
        </authorList>
    </citation>
    <scope>NUCLEOTIDE SEQUENCE [LARGE SCALE GENOMIC DNA]</scope>
    <source>
        <strain evidence="8 9">CBS 613</strain>
    </source>
</reference>
<evidence type="ECO:0000256" key="2">
    <source>
        <dbReference type="ARBA" id="ARBA00022598"/>
    </source>
</evidence>
<sequence length="626" mass="70646">MRWLRQLSSLPERASTIAKFQFPVASHVIRDIEPEHHHTQLTLQGHLNRKPRNRATKSFAELRDTNGDTVQLVFQDAVNATSEDCVSVTGTVLPKPGTDQWELHVDRYQVLNPANLDAARLDKLKHTSPKDLPPQFRYLQLRTKYFSEALKTRSKVTSTIRDVLINDHDFTEVETPLLFKSTPEGAREFIVPTRSPSKFYALPQSPQQYKQILMSSGVYKYFQIARCFRDEDLRADRQPEFTQVDLEMAYISDAAQVQTVVEDMVNAVWNKVKGAHTYRMNAQGLLEKVKPGDHFNQLTYRDALRQYGIDKPDLRSSLTFVDLSSQLRGLNPQFPVVEACVLKGVGKPSKKLTDAGNYSKRKPYVVRVQDNKWWQGLVDKAFTTTTEFDPETFTKLVGAEPGDVVAISTRADLSYENPTPLGKFRQLAIEAYPDQWRRQIVEDDGTIVDASADICVGAWVVEFPLFNPVEAEESDGEYPKYDFTRFTSTHHPFTMPRVDDYDLLAVDPLKVHGEHYDLVVNGVELGGGSRRIHDPALQQYVFENVLGINNYRDLFGHLLQALSMGCPPHAGLAIGLDRLCAMVIGSSSIRDVIAFPKNQSGVDPVVETPTPLPATTLANYHIDVVE</sequence>
<evidence type="ECO:0000256" key="1">
    <source>
        <dbReference type="ARBA" id="ARBA00006303"/>
    </source>
</evidence>
<evidence type="ECO:0000256" key="6">
    <source>
        <dbReference type="ARBA" id="ARBA00023146"/>
    </source>
</evidence>
<dbReference type="VEuPathDB" id="FungiDB:DIURU_004700"/>
<evidence type="ECO:0000313" key="9">
    <source>
        <dbReference type="Proteomes" id="UP000449547"/>
    </source>
</evidence>
<dbReference type="GO" id="GO:0006422">
    <property type="term" value="P:aspartyl-tRNA aminoacylation"/>
    <property type="evidence" value="ECO:0007669"/>
    <property type="project" value="TreeGrafter"/>
</dbReference>
<evidence type="ECO:0000259" key="7">
    <source>
        <dbReference type="PROSITE" id="PS50862"/>
    </source>
</evidence>
<dbReference type="HAMAP" id="MF_00044">
    <property type="entry name" value="Asp_tRNA_synth_type1"/>
    <property type="match status" value="1"/>
</dbReference>
<dbReference type="InterPro" id="IPR012340">
    <property type="entry name" value="NA-bd_OB-fold"/>
</dbReference>
<dbReference type="NCBIfam" id="NF001750">
    <property type="entry name" value="PRK00476.1"/>
    <property type="match status" value="1"/>
</dbReference>
<dbReference type="SUPFAM" id="SSF50249">
    <property type="entry name" value="Nucleic acid-binding proteins"/>
    <property type="match status" value="1"/>
</dbReference>
<dbReference type="Pfam" id="PF00152">
    <property type="entry name" value="tRNA-synt_2"/>
    <property type="match status" value="1"/>
</dbReference>
<dbReference type="GO" id="GO:0005524">
    <property type="term" value="F:ATP binding"/>
    <property type="evidence" value="ECO:0007669"/>
    <property type="project" value="UniProtKB-KW"/>
</dbReference>
<keyword evidence="3" id="KW-0547">Nucleotide-binding</keyword>
<dbReference type="InterPro" id="IPR006195">
    <property type="entry name" value="aa-tRNA-synth_II"/>
</dbReference>
<evidence type="ECO:0000256" key="5">
    <source>
        <dbReference type="ARBA" id="ARBA00022917"/>
    </source>
</evidence>
<dbReference type="InterPro" id="IPR004524">
    <property type="entry name" value="Asp-tRNA-ligase_1"/>
</dbReference>
<dbReference type="InterPro" id="IPR004115">
    <property type="entry name" value="GAD-like_sf"/>
</dbReference>
<keyword evidence="5" id="KW-0648">Protein biosynthesis</keyword>
<dbReference type="GeneID" id="54783351"/>
<dbReference type="GO" id="GO:0004815">
    <property type="term" value="F:aspartate-tRNA ligase activity"/>
    <property type="evidence" value="ECO:0007669"/>
    <property type="project" value="TreeGrafter"/>
</dbReference>
<dbReference type="PRINTS" id="PR01042">
    <property type="entry name" value="TRNASYNTHASP"/>
</dbReference>
<dbReference type="InterPro" id="IPR004364">
    <property type="entry name" value="Aa-tRNA-synt_II"/>
</dbReference>
<comment type="caution">
    <text evidence="8">The sequence shown here is derived from an EMBL/GenBank/DDBJ whole genome shotgun (WGS) entry which is preliminary data.</text>
</comment>
<organism evidence="8 9">
    <name type="scientific">Diutina rugosa</name>
    <name type="common">Yeast</name>
    <name type="synonym">Candida rugosa</name>
    <dbReference type="NCBI Taxonomy" id="5481"/>
    <lineage>
        <taxon>Eukaryota</taxon>
        <taxon>Fungi</taxon>
        <taxon>Dikarya</taxon>
        <taxon>Ascomycota</taxon>
        <taxon>Saccharomycotina</taxon>
        <taxon>Pichiomycetes</taxon>
        <taxon>Debaryomycetaceae</taxon>
        <taxon>Diutina</taxon>
    </lineage>
</organism>
<keyword evidence="9" id="KW-1185">Reference proteome</keyword>
<dbReference type="PANTHER" id="PTHR22594">
    <property type="entry name" value="ASPARTYL/LYSYL-TRNA SYNTHETASE"/>
    <property type="match status" value="1"/>
</dbReference>
<dbReference type="RefSeq" id="XP_034010537.1">
    <property type="nucleotide sequence ID" value="XM_034157603.1"/>
</dbReference>
<proteinExistence type="inferred from homology"/>
<dbReference type="InterPro" id="IPR002312">
    <property type="entry name" value="Asp/Asn-tRNA-synth_IIb"/>
</dbReference>
<name>A0A642UIN0_DIURU</name>
<comment type="similarity">
    <text evidence="1">Belongs to the class-II aminoacyl-tRNA synthetase family. Type 1 subfamily.</text>
</comment>
<dbReference type="AlphaFoldDB" id="A0A642UIN0"/>
<gene>
    <name evidence="8" type="ORF">DIURU_004700</name>
</gene>
<dbReference type="Gene3D" id="2.40.50.140">
    <property type="entry name" value="Nucleic acid-binding proteins"/>
    <property type="match status" value="1"/>
</dbReference>
<dbReference type="OMA" id="DWPLLEW"/>
<dbReference type="Proteomes" id="UP000449547">
    <property type="component" value="Unassembled WGS sequence"/>
</dbReference>
<dbReference type="SUPFAM" id="SSF55681">
    <property type="entry name" value="Class II aaRS and biotin synthetases"/>
    <property type="match status" value="1"/>
</dbReference>
<protein>
    <recommendedName>
        <fullName evidence="7">Aminoacyl-transfer RNA synthetases class-II family profile domain-containing protein</fullName>
    </recommendedName>
</protein>
<dbReference type="Gene3D" id="3.30.1360.30">
    <property type="entry name" value="GAD-like domain"/>
    <property type="match status" value="1"/>
</dbReference>
<dbReference type="PROSITE" id="PS50862">
    <property type="entry name" value="AA_TRNA_LIGASE_II"/>
    <property type="match status" value="1"/>
</dbReference>
<keyword evidence="4" id="KW-0067">ATP-binding</keyword>
<dbReference type="OrthoDB" id="439710at2759"/>
<evidence type="ECO:0000313" key="8">
    <source>
        <dbReference type="EMBL" id="KAA8898416.1"/>
    </source>
</evidence>
<accession>A0A642UIN0</accession>